<feature type="compositionally biased region" description="Polar residues" evidence="1">
    <location>
        <begin position="198"/>
        <end position="239"/>
    </location>
</feature>
<organism evidence="2 3">
    <name type="scientific">Timema podura</name>
    <name type="common">Walking stick</name>
    <dbReference type="NCBI Taxonomy" id="61482"/>
    <lineage>
        <taxon>Eukaryota</taxon>
        <taxon>Metazoa</taxon>
        <taxon>Ecdysozoa</taxon>
        <taxon>Arthropoda</taxon>
        <taxon>Hexapoda</taxon>
        <taxon>Insecta</taxon>
        <taxon>Pterygota</taxon>
        <taxon>Neoptera</taxon>
        <taxon>Polyneoptera</taxon>
        <taxon>Phasmatodea</taxon>
        <taxon>Timematodea</taxon>
        <taxon>Timematoidea</taxon>
        <taxon>Timematidae</taxon>
        <taxon>Timema</taxon>
    </lineage>
</organism>
<name>A0ABN7NT85_TIMPD</name>
<feature type="compositionally biased region" description="Basic and acidic residues" evidence="1">
    <location>
        <begin position="163"/>
        <end position="177"/>
    </location>
</feature>
<feature type="region of interest" description="Disordered" evidence="1">
    <location>
        <begin position="366"/>
        <end position="390"/>
    </location>
</feature>
<accession>A0ABN7NT85</accession>
<evidence type="ECO:0000256" key="1">
    <source>
        <dbReference type="SAM" id="MobiDB-lite"/>
    </source>
</evidence>
<gene>
    <name evidence="2" type="ORF">TPAB3V08_LOCUS5800</name>
</gene>
<feature type="compositionally biased region" description="Basic and acidic residues" evidence="1">
    <location>
        <begin position="249"/>
        <end position="266"/>
    </location>
</feature>
<dbReference type="EMBL" id="CAJPIN010008077">
    <property type="protein sequence ID" value="CAG2058833.1"/>
    <property type="molecule type" value="Genomic_DNA"/>
</dbReference>
<dbReference type="Proteomes" id="UP001153148">
    <property type="component" value="Unassembled WGS sequence"/>
</dbReference>
<protein>
    <submittedName>
        <fullName evidence="2">Uncharacterized protein</fullName>
    </submittedName>
</protein>
<proteinExistence type="predicted"/>
<comment type="caution">
    <text evidence="2">The sequence shown here is derived from an EMBL/GenBank/DDBJ whole genome shotgun (WGS) entry which is preliminary data.</text>
</comment>
<keyword evidence="3" id="KW-1185">Reference proteome</keyword>
<evidence type="ECO:0000313" key="3">
    <source>
        <dbReference type="Proteomes" id="UP001153148"/>
    </source>
</evidence>
<sequence length="532" mass="59488">MQDVSCKVLHGHTVMIRGERGVVPVYSHAMVNAENLDGRLLSSLDITAELGGFSPASSSFLQIVTDFSSCVATGTPFLIRKLLPKILFRFFTWIFIQRMAGPIKPLADIASSRYHFNLLPTNSQTEKTTNDRYTLASEKTHQMTYDVPLVNLETAKSNVLEGETSKRREKSSLREQESNPNLQNDLISEAEVYEDQARTSTLKKPTGYLTNNSVEDNSLITEPNTQGRGPSILNSSARSFISDEFLSSDVDKQDPRSKPQEKDERIPSLLQTASVVMSRLHSANTNEHTRKLTQAEPMHLIIQPPGPSYISLEPSNFIKDKFIRKGQSISEADVQLLNPNAPDTDSASLRVLIAAPLEPLAEKTPLQEETDVQTHDGCTDQVPPPKDSSHMKIRKISHENNMKIIPSDHECLSTHLDDSPVILTGQYPDTIPPSHSEDVDQIVHSGNEKLSKARQIELARELAGCQELLRMQCNLNAVYKKELVSLGQQLSQRESNEAKMISNMKKIIQSQIDHINKLHKDTLASSERFIHR</sequence>
<reference evidence="2" key="1">
    <citation type="submission" date="2021-03" db="EMBL/GenBank/DDBJ databases">
        <authorList>
            <person name="Tran Van P."/>
        </authorList>
    </citation>
    <scope>NUCLEOTIDE SEQUENCE</scope>
</reference>
<feature type="region of interest" description="Disordered" evidence="1">
    <location>
        <begin position="158"/>
        <end position="266"/>
    </location>
</feature>
<evidence type="ECO:0000313" key="2">
    <source>
        <dbReference type="EMBL" id="CAG2058833.1"/>
    </source>
</evidence>